<dbReference type="InterPro" id="IPR037171">
    <property type="entry name" value="NagB/RpiA_transferase-like"/>
</dbReference>
<dbReference type="PRINTS" id="PR00037">
    <property type="entry name" value="HTHLACR"/>
</dbReference>
<dbReference type="Gene3D" id="1.10.10.10">
    <property type="entry name" value="Winged helix-like DNA-binding domain superfamily/Winged helix DNA-binding domain"/>
    <property type="match status" value="1"/>
</dbReference>
<evidence type="ECO:0000256" key="1">
    <source>
        <dbReference type="ARBA" id="ARBA00023015"/>
    </source>
</evidence>
<dbReference type="Pfam" id="PF00455">
    <property type="entry name" value="DeoRC"/>
    <property type="match status" value="1"/>
</dbReference>
<dbReference type="SUPFAM" id="SSF100950">
    <property type="entry name" value="NagB/RpiA/CoA transferase-like"/>
    <property type="match status" value="1"/>
</dbReference>
<evidence type="ECO:0000256" key="2">
    <source>
        <dbReference type="ARBA" id="ARBA00023125"/>
    </source>
</evidence>
<dbReference type="PANTHER" id="PTHR30363">
    <property type="entry name" value="HTH-TYPE TRANSCRIPTIONAL REGULATOR SRLR-RELATED"/>
    <property type="match status" value="1"/>
</dbReference>
<dbReference type="KEGG" id="muc:MuYL_0073"/>
<gene>
    <name evidence="5" type="ORF">MuYL_0073</name>
</gene>
<dbReference type="PROSITE" id="PS51000">
    <property type="entry name" value="HTH_DEOR_2"/>
    <property type="match status" value="1"/>
</dbReference>
<dbReference type="InterPro" id="IPR018356">
    <property type="entry name" value="Tscrpt_reg_HTH_DeoR_CS"/>
</dbReference>
<dbReference type="GO" id="GO:0003700">
    <property type="term" value="F:DNA-binding transcription factor activity"/>
    <property type="evidence" value="ECO:0007669"/>
    <property type="project" value="InterPro"/>
</dbReference>
<evidence type="ECO:0000313" key="5">
    <source>
        <dbReference type="EMBL" id="ASU31976.1"/>
    </source>
</evidence>
<dbReference type="EMBL" id="CP022743">
    <property type="protein sequence ID" value="ASU31976.1"/>
    <property type="molecule type" value="Genomic_DNA"/>
</dbReference>
<dbReference type="InterPro" id="IPR001034">
    <property type="entry name" value="DeoR_HTH"/>
</dbReference>
<feature type="domain" description="HTH deoR-type" evidence="4">
    <location>
        <begin position="3"/>
        <end position="58"/>
    </location>
</feature>
<keyword evidence="3" id="KW-0804">Transcription</keyword>
<dbReference type="RefSeq" id="WP_094568633.1">
    <property type="nucleotide sequence ID" value="NZ_CP022743.1"/>
</dbReference>
<dbReference type="InterPro" id="IPR036388">
    <property type="entry name" value="WH-like_DNA-bd_sf"/>
</dbReference>
<name>A0A223NQ95_9SPHI</name>
<proteinExistence type="predicted"/>
<dbReference type="InterPro" id="IPR050313">
    <property type="entry name" value="Carb_Metab_HTH_regulators"/>
</dbReference>
<dbReference type="AlphaFoldDB" id="A0A223NQ95"/>
<organism evidence="5 6">
    <name type="scientific">Mucilaginibacter xinganensis</name>
    <dbReference type="NCBI Taxonomy" id="1234841"/>
    <lineage>
        <taxon>Bacteria</taxon>
        <taxon>Pseudomonadati</taxon>
        <taxon>Bacteroidota</taxon>
        <taxon>Sphingobacteriia</taxon>
        <taxon>Sphingobacteriales</taxon>
        <taxon>Sphingobacteriaceae</taxon>
        <taxon>Mucilaginibacter</taxon>
    </lineage>
</organism>
<sequence>MIFQKRKQKILQILAQSGEADIHQFADELQTSEITIRRDLNRMAADGMLYRTHGGATRVDPLMGAKAFENKAAVNVKAKDEICRRAANEINDGDIIFMDCGSTVYRLCQFIKNKNIKVITNSLPVVYELINSQVSINLIGGEVDPARQAVHGKIAEEHINRYRATKAFLGVDGISAKGLFAQSENEASITLAIAKNSRHTYLLCDAGKIGKETYLKFAEINVINTIITDYEGFENVLFSQRGVEILKVE</sequence>
<dbReference type="Pfam" id="PF08220">
    <property type="entry name" value="HTH_DeoR"/>
    <property type="match status" value="1"/>
</dbReference>
<dbReference type="Proteomes" id="UP000215002">
    <property type="component" value="Chromosome"/>
</dbReference>
<reference evidence="5 6" key="1">
    <citation type="submission" date="2017-08" db="EMBL/GenBank/DDBJ databases">
        <title>Complete genome sequence of Mucilaginibacter sp. strain BJC16-A31.</title>
        <authorList>
            <consortium name="Henan University of Science and Technology"/>
            <person name="You X."/>
        </authorList>
    </citation>
    <scope>NUCLEOTIDE SEQUENCE [LARGE SCALE GENOMIC DNA]</scope>
    <source>
        <strain evidence="5 6">BJC16-A31</strain>
    </source>
</reference>
<keyword evidence="1" id="KW-0805">Transcription regulation</keyword>
<evidence type="ECO:0000256" key="3">
    <source>
        <dbReference type="ARBA" id="ARBA00023163"/>
    </source>
</evidence>
<protein>
    <submittedName>
        <fullName evidence="5">DeoR family transcriptional regulator</fullName>
    </submittedName>
</protein>
<dbReference type="OrthoDB" id="9797223at2"/>
<dbReference type="InterPro" id="IPR036390">
    <property type="entry name" value="WH_DNA-bd_sf"/>
</dbReference>
<evidence type="ECO:0000313" key="6">
    <source>
        <dbReference type="Proteomes" id="UP000215002"/>
    </source>
</evidence>
<keyword evidence="2" id="KW-0238">DNA-binding</keyword>
<dbReference type="SMART" id="SM01134">
    <property type="entry name" value="DeoRC"/>
    <property type="match status" value="1"/>
</dbReference>
<dbReference type="PANTHER" id="PTHR30363:SF44">
    <property type="entry name" value="AGA OPERON TRANSCRIPTIONAL REPRESSOR-RELATED"/>
    <property type="match status" value="1"/>
</dbReference>
<dbReference type="PROSITE" id="PS00894">
    <property type="entry name" value="HTH_DEOR_1"/>
    <property type="match status" value="1"/>
</dbReference>
<accession>A0A223NQ95</accession>
<dbReference type="SMART" id="SM00420">
    <property type="entry name" value="HTH_DEOR"/>
    <property type="match status" value="1"/>
</dbReference>
<evidence type="ECO:0000259" key="4">
    <source>
        <dbReference type="PROSITE" id="PS51000"/>
    </source>
</evidence>
<keyword evidence="6" id="KW-1185">Reference proteome</keyword>
<dbReference type="Gene3D" id="3.40.50.1360">
    <property type="match status" value="1"/>
</dbReference>
<dbReference type="GO" id="GO:0003677">
    <property type="term" value="F:DNA binding"/>
    <property type="evidence" value="ECO:0007669"/>
    <property type="project" value="UniProtKB-KW"/>
</dbReference>
<dbReference type="SUPFAM" id="SSF46785">
    <property type="entry name" value="Winged helix' DNA-binding domain"/>
    <property type="match status" value="1"/>
</dbReference>
<dbReference type="InterPro" id="IPR014036">
    <property type="entry name" value="DeoR-like_C"/>
</dbReference>